<keyword evidence="7" id="KW-1185">Reference proteome</keyword>
<feature type="transmembrane region" description="Helical" evidence="4">
    <location>
        <begin position="215"/>
        <end position="232"/>
    </location>
</feature>
<dbReference type="AlphaFoldDB" id="A0A6N6MAF8"/>
<dbReference type="InterPro" id="IPR052346">
    <property type="entry name" value="O-mannosyl-transferase_TMTC"/>
</dbReference>
<dbReference type="Gene3D" id="1.25.40.10">
    <property type="entry name" value="Tetratricopeptide repeat domain"/>
    <property type="match status" value="1"/>
</dbReference>
<keyword evidence="4" id="KW-0812">Transmembrane</keyword>
<feature type="transmembrane region" description="Helical" evidence="4">
    <location>
        <begin position="96"/>
        <end position="113"/>
    </location>
</feature>
<feature type="transmembrane region" description="Helical" evidence="4">
    <location>
        <begin position="151"/>
        <end position="168"/>
    </location>
</feature>
<protein>
    <submittedName>
        <fullName evidence="6">Tetratricopeptide repeat protein</fullName>
    </submittedName>
</protein>
<dbReference type="EMBL" id="WACR01000002">
    <property type="protein sequence ID" value="KAB1065690.1"/>
    <property type="molecule type" value="Genomic_DNA"/>
</dbReference>
<dbReference type="InterPro" id="IPR011990">
    <property type="entry name" value="TPR-like_helical_dom_sf"/>
</dbReference>
<dbReference type="OrthoDB" id="1489021at2"/>
<keyword evidence="4" id="KW-1133">Transmembrane helix</keyword>
<dbReference type="InterPro" id="IPR038731">
    <property type="entry name" value="RgtA/B/C-like"/>
</dbReference>
<dbReference type="Proteomes" id="UP000435357">
    <property type="component" value="Unassembled WGS sequence"/>
</dbReference>
<feature type="transmembrane region" description="Helical" evidence="4">
    <location>
        <begin position="297"/>
        <end position="321"/>
    </location>
</feature>
<accession>A0A6N6MAF8</accession>
<dbReference type="PROSITE" id="PS50293">
    <property type="entry name" value="TPR_REGION"/>
    <property type="match status" value="2"/>
</dbReference>
<sequence>MKRSSTFERPIVVFGFMLALVFVLYGKSLSYPMVLDDSVVLKSKYVQEGLSATDEIFTSGYLQSFNNKSFSYRPFTVFTFAAEKSLCGGNLTASRFIHLLLYSVCGFLVWLLSKTWFPKKNWWFHILLVALFIAHPIHTEVVSNLKSRDELLVLTFLLASLYTLFQYFKKERFLQLILSLLCFFLALLSKENAVTFLFIAPVTLYVYGQTDRKKLLTSVISMVVVFGLFFMVRSSIVDSNAGGEVVHVLNNSLVAADTFLDRISSSAYLLLLYFYKLIFPINLSWDYSYSVIQVVPFFTAKGIFSVLTVISIILGSVYLCYRKNIYGWAVLSIIISLLLVLNLFMLIGANFAERFLFMPSLFFMMGLSVGLSHFLANGRWRQAATALTVMVLLFYSVRTFTRNGEWESNETLVKASLESHAESTRVQMAMGTAFREKAEAMQPSAQQFELYKKGVSYYDKAIEILPRNFEALYNKGVIFQKTGRLEDAKKLFEETLAIDSTNTGALNNLGFYYFNKRRYETALKYFKRANEIHPNKAQFLGNIGSAYHNLGQYEMAKQYYERSLAIDPDQQDVQANYSLLLGR</sequence>
<dbReference type="RefSeq" id="WP_151166515.1">
    <property type="nucleotide sequence ID" value="NZ_WACR01000002.1"/>
</dbReference>
<comment type="caution">
    <text evidence="6">The sequence shown here is derived from an EMBL/GenBank/DDBJ whole genome shotgun (WGS) entry which is preliminary data.</text>
</comment>
<evidence type="ECO:0000259" key="5">
    <source>
        <dbReference type="Pfam" id="PF13231"/>
    </source>
</evidence>
<dbReference type="PANTHER" id="PTHR44227:SF3">
    <property type="entry name" value="PROTEIN O-MANNOSYL-TRANSFERASE TMTC4"/>
    <property type="match status" value="1"/>
</dbReference>
<proteinExistence type="predicted"/>
<feature type="transmembrane region" description="Helical" evidence="4">
    <location>
        <begin position="328"/>
        <end position="349"/>
    </location>
</feature>
<gene>
    <name evidence="6" type="ORF">F3059_03270</name>
</gene>
<evidence type="ECO:0000256" key="4">
    <source>
        <dbReference type="SAM" id="Phobius"/>
    </source>
</evidence>
<dbReference type="Pfam" id="PF13424">
    <property type="entry name" value="TPR_12"/>
    <property type="match status" value="1"/>
</dbReference>
<keyword evidence="4" id="KW-0472">Membrane</keyword>
<evidence type="ECO:0000256" key="1">
    <source>
        <dbReference type="ARBA" id="ARBA00022737"/>
    </source>
</evidence>
<reference evidence="6 7" key="1">
    <citation type="submission" date="2019-09" db="EMBL/GenBank/DDBJ databases">
        <title>Genomes of Cryomorphaceae.</title>
        <authorList>
            <person name="Bowman J.P."/>
        </authorList>
    </citation>
    <scope>NUCLEOTIDE SEQUENCE [LARGE SCALE GENOMIC DNA]</scope>
    <source>
        <strain evidence="6 7">KCTC 52047</strain>
    </source>
</reference>
<evidence type="ECO:0000256" key="2">
    <source>
        <dbReference type="ARBA" id="ARBA00022803"/>
    </source>
</evidence>
<feature type="transmembrane region" description="Helical" evidence="4">
    <location>
        <begin position="180"/>
        <end position="203"/>
    </location>
</feature>
<feature type="transmembrane region" description="Helical" evidence="4">
    <location>
        <begin position="267"/>
        <end position="285"/>
    </location>
</feature>
<dbReference type="SMART" id="SM00028">
    <property type="entry name" value="TPR"/>
    <property type="match status" value="3"/>
</dbReference>
<dbReference type="InterPro" id="IPR019734">
    <property type="entry name" value="TPR_rpt"/>
</dbReference>
<keyword evidence="1" id="KW-0677">Repeat</keyword>
<name>A0A6N6MAF8_9FLAO</name>
<organism evidence="6 7">
    <name type="scientific">Salibacter halophilus</name>
    <dbReference type="NCBI Taxonomy" id="1803916"/>
    <lineage>
        <taxon>Bacteria</taxon>
        <taxon>Pseudomonadati</taxon>
        <taxon>Bacteroidota</taxon>
        <taxon>Flavobacteriia</taxon>
        <taxon>Flavobacteriales</taxon>
        <taxon>Salibacteraceae</taxon>
        <taxon>Salibacter</taxon>
    </lineage>
</organism>
<feature type="domain" description="Glycosyltransferase RgtA/B/C/D-like" evidence="5">
    <location>
        <begin position="79"/>
        <end position="231"/>
    </location>
</feature>
<keyword evidence="2 3" id="KW-0802">TPR repeat</keyword>
<feature type="transmembrane region" description="Helical" evidence="4">
    <location>
        <begin position="12"/>
        <end position="34"/>
    </location>
</feature>
<dbReference type="SUPFAM" id="SSF48452">
    <property type="entry name" value="TPR-like"/>
    <property type="match status" value="1"/>
</dbReference>
<evidence type="ECO:0000256" key="3">
    <source>
        <dbReference type="PROSITE-ProRule" id="PRU00339"/>
    </source>
</evidence>
<feature type="repeat" description="TPR" evidence="3">
    <location>
        <begin position="469"/>
        <end position="502"/>
    </location>
</feature>
<dbReference type="PROSITE" id="PS50005">
    <property type="entry name" value="TPR"/>
    <property type="match status" value="3"/>
</dbReference>
<feature type="transmembrane region" description="Helical" evidence="4">
    <location>
        <begin position="122"/>
        <end position="139"/>
    </location>
</feature>
<dbReference type="Pfam" id="PF13431">
    <property type="entry name" value="TPR_17"/>
    <property type="match status" value="1"/>
</dbReference>
<evidence type="ECO:0000313" key="7">
    <source>
        <dbReference type="Proteomes" id="UP000435357"/>
    </source>
</evidence>
<dbReference type="Pfam" id="PF13231">
    <property type="entry name" value="PMT_2"/>
    <property type="match status" value="1"/>
</dbReference>
<feature type="repeat" description="TPR" evidence="3">
    <location>
        <begin position="537"/>
        <end position="570"/>
    </location>
</feature>
<dbReference type="PANTHER" id="PTHR44227">
    <property type="match status" value="1"/>
</dbReference>
<feature type="repeat" description="TPR" evidence="3">
    <location>
        <begin position="503"/>
        <end position="536"/>
    </location>
</feature>
<feature type="transmembrane region" description="Helical" evidence="4">
    <location>
        <begin position="355"/>
        <end position="376"/>
    </location>
</feature>
<evidence type="ECO:0000313" key="6">
    <source>
        <dbReference type="EMBL" id="KAB1065690.1"/>
    </source>
</evidence>